<dbReference type="EMBL" id="GBXM01061463">
    <property type="protein sequence ID" value="JAH47114.1"/>
    <property type="molecule type" value="Transcribed_RNA"/>
</dbReference>
<accession>A0A0E9T0G8</accession>
<reference evidence="1" key="2">
    <citation type="journal article" date="2015" name="Fish Shellfish Immunol.">
        <title>Early steps in the European eel (Anguilla anguilla)-Vibrio vulnificus interaction in the gills: Role of the RtxA13 toxin.</title>
        <authorList>
            <person name="Callol A."/>
            <person name="Pajuelo D."/>
            <person name="Ebbesson L."/>
            <person name="Teles M."/>
            <person name="MacKenzie S."/>
            <person name="Amaro C."/>
        </authorList>
    </citation>
    <scope>NUCLEOTIDE SEQUENCE</scope>
</reference>
<sequence>MQLFAHRKGKLCCDLGLEMRLHFFHPQRIQNFRISTSLSCKMFADITPRTAPVSKYTVSTNLPWFSDLSRNA</sequence>
<reference evidence="1" key="1">
    <citation type="submission" date="2014-11" db="EMBL/GenBank/DDBJ databases">
        <authorList>
            <person name="Amaro Gonzalez C."/>
        </authorList>
    </citation>
    <scope>NUCLEOTIDE SEQUENCE</scope>
</reference>
<organism evidence="1">
    <name type="scientific">Anguilla anguilla</name>
    <name type="common">European freshwater eel</name>
    <name type="synonym">Muraena anguilla</name>
    <dbReference type="NCBI Taxonomy" id="7936"/>
    <lineage>
        <taxon>Eukaryota</taxon>
        <taxon>Metazoa</taxon>
        <taxon>Chordata</taxon>
        <taxon>Craniata</taxon>
        <taxon>Vertebrata</taxon>
        <taxon>Euteleostomi</taxon>
        <taxon>Actinopterygii</taxon>
        <taxon>Neopterygii</taxon>
        <taxon>Teleostei</taxon>
        <taxon>Anguilliformes</taxon>
        <taxon>Anguillidae</taxon>
        <taxon>Anguilla</taxon>
    </lineage>
</organism>
<dbReference type="AlphaFoldDB" id="A0A0E9T0G8"/>
<name>A0A0E9T0G8_ANGAN</name>
<protein>
    <submittedName>
        <fullName evidence="1">Uncharacterized protein</fullName>
    </submittedName>
</protein>
<proteinExistence type="predicted"/>
<evidence type="ECO:0000313" key="1">
    <source>
        <dbReference type="EMBL" id="JAH47114.1"/>
    </source>
</evidence>